<sequence length="70" mass="8226">MRNSTEIRIWMLRHQMTVESARRALGYRNHTPVSLTIDGKKNLRKVLQYLKDQGCPEHYLDLPKSMEKAA</sequence>
<protein>
    <recommendedName>
        <fullName evidence="3">DNA-binding protein</fullName>
    </recommendedName>
</protein>
<evidence type="ECO:0000313" key="2">
    <source>
        <dbReference type="Proteomes" id="UP000006365"/>
    </source>
</evidence>
<evidence type="ECO:0008006" key="3">
    <source>
        <dbReference type="Google" id="ProtNLM"/>
    </source>
</evidence>
<name>A0A7U3YNF6_DESPD</name>
<dbReference type="KEGG" id="dpr:Despr_2464"/>
<dbReference type="EMBL" id="CP002364">
    <property type="protein sequence ID" value="ADW18602.1"/>
    <property type="molecule type" value="Genomic_DNA"/>
</dbReference>
<accession>A0A7U3YNF6</accession>
<proteinExistence type="predicted"/>
<dbReference type="AlphaFoldDB" id="A0A7U3YNF6"/>
<dbReference type="RefSeq" id="WP_015725128.1">
    <property type="nucleotide sequence ID" value="NC_014972.1"/>
</dbReference>
<gene>
    <name evidence="1" type="ordered locus">Despr_2464</name>
</gene>
<dbReference type="Proteomes" id="UP000006365">
    <property type="component" value="Chromosome"/>
</dbReference>
<reference evidence="1 2" key="1">
    <citation type="journal article" date="2011" name="Stand. Genomic Sci.">
        <title>Complete genome sequence of Desulfobulbus propionicus type strain (1pr3).</title>
        <authorList>
            <person name="Pagani I."/>
            <person name="Lapidus A."/>
            <person name="Nolan M."/>
            <person name="Lucas S."/>
            <person name="Hammon N."/>
            <person name="Deshpande S."/>
            <person name="Cheng J.F."/>
            <person name="Chertkov O."/>
            <person name="Davenport K."/>
            <person name="Tapia R."/>
            <person name="Han C."/>
            <person name="Goodwin L."/>
            <person name="Pitluck S."/>
            <person name="Liolios K."/>
            <person name="Mavromatis K."/>
            <person name="Ivanova N."/>
            <person name="Mikhailova N."/>
            <person name="Pati A."/>
            <person name="Chen A."/>
            <person name="Palaniappan K."/>
            <person name="Land M."/>
            <person name="Hauser L."/>
            <person name="Chang Y.J."/>
            <person name="Jeffries C.D."/>
            <person name="Detter J.C."/>
            <person name="Brambilla E."/>
            <person name="Kannan K.P."/>
            <person name="Djao O.D."/>
            <person name="Rohde M."/>
            <person name="Pukall R."/>
            <person name="Spring S."/>
            <person name="Goker M."/>
            <person name="Sikorski J."/>
            <person name="Woyke T."/>
            <person name="Bristow J."/>
            <person name="Eisen J.A."/>
            <person name="Markowitz V."/>
            <person name="Hugenholtz P."/>
            <person name="Kyrpides N.C."/>
            <person name="Klenk H.P."/>
        </authorList>
    </citation>
    <scope>NUCLEOTIDE SEQUENCE [LARGE SCALE GENOMIC DNA]</scope>
    <source>
        <strain evidence="2">ATCC 33891 / DSM 2032 / 1pr3</strain>
    </source>
</reference>
<organism evidence="1 2">
    <name type="scientific">Desulfobulbus propionicus (strain ATCC 33891 / DSM 2032 / VKM B-1956 / 1pr3)</name>
    <dbReference type="NCBI Taxonomy" id="577650"/>
    <lineage>
        <taxon>Bacteria</taxon>
        <taxon>Pseudomonadati</taxon>
        <taxon>Thermodesulfobacteriota</taxon>
        <taxon>Desulfobulbia</taxon>
        <taxon>Desulfobulbales</taxon>
        <taxon>Desulfobulbaceae</taxon>
        <taxon>Desulfobulbus</taxon>
    </lineage>
</organism>
<evidence type="ECO:0000313" key="1">
    <source>
        <dbReference type="EMBL" id="ADW18602.1"/>
    </source>
</evidence>
<keyword evidence="2" id="KW-1185">Reference proteome</keyword>